<organism evidence="1 2">
    <name type="scientific">Pyxidicoccus fallax</name>
    <dbReference type="NCBI Taxonomy" id="394095"/>
    <lineage>
        <taxon>Bacteria</taxon>
        <taxon>Pseudomonadati</taxon>
        <taxon>Myxococcota</taxon>
        <taxon>Myxococcia</taxon>
        <taxon>Myxococcales</taxon>
        <taxon>Cystobacterineae</taxon>
        <taxon>Myxococcaceae</taxon>
        <taxon>Pyxidicoccus</taxon>
    </lineage>
</organism>
<dbReference type="AlphaFoldDB" id="A0A848LBD2"/>
<sequence>MGTDGFNGFVLEPGSWNGDDVFEPRGLGVHVVSERFAHFVSKHQLTNIVLTPTERYVWDPLRRFSQPVSG</sequence>
<evidence type="ECO:0000313" key="1">
    <source>
        <dbReference type="EMBL" id="NMO15796.1"/>
    </source>
</evidence>
<reference evidence="1 2" key="1">
    <citation type="submission" date="2020-04" db="EMBL/GenBank/DDBJ databases">
        <title>Draft genome of Pyxidicoccus fallax type strain.</title>
        <authorList>
            <person name="Whitworth D.E."/>
        </authorList>
    </citation>
    <scope>NUCLEOTIDE SEQUENCE [LARGE SCALE GENOMIC DNA]</scope>
    <source>
        <strain evidence="1 2">DSM 14698</strain>
    </source>
</reference>
<protein>
    <submittedName>
        <fullName evidence="1">Uncharacterized protein</fullName>
    </submittedName>
</protein>
<name>A0A848LBD2_9BACT</name>
<comment type="caution">
    <text evidence="1">The sequence shown here is derived from an EMBL/GenBank/DDBJ whole genome shotgun (WGS) entry which is preliminary data.</text>
</comment>
<gene>
    <name evidence="1" type="ORF">HG543_13165</name>
</gene>
<dbReference type="Proteomes" id="UP000518300">
    <property type="component" value="Unassembled WGS sequence"/>
</dbReference>
<accession>A0A848LBD2</accession>
<proteinExistence type="predicted"/>
<dbReference type="EMBL" id="JABBJJ010000048">
    <property type="protein sequence ID" value="NMO15796.1"/>
    <property type="molecule type" value="Genomic_DNA"/>
</dbReference>
<evidence type="ECO:0000313" key="2">
    <source>
        <dbReference type="Proteomes" id="UP000518300"/>
    </source>
</evidence>
<keyword evidence="2" id="KW-1185">Reference proteome</keyword>